<comment type="similarity">
    <text evidence="2">Belongs to the autoinducer-2 exporter (AI-2E) (TC 2.A.86) family.</text>
</comment>
<feature type="transmembrane region" description="Helical" evidence="7">
    <location>
        <begin position="83"/>
        <end position="102"/>
    </location>
</feature>
<evidence type="ECO:0000313" key="8">
    <source>
        <dbReference type="EMBL" id="GMM61066.1"/>
    </source>
</evidence>
<dbReference type="RefSeq" id="WP_317974785.1">
    <property type="nucleotide sequence ID" value="NZ_BTFW01000001.1"/>
</dbReference>
<feature type="transmembrane region" description="Helical" evidence="7">
    <location>
        <begin position="159"/>
        <end position="182"/>
    </location>
</feature>
<dbReference type="PANTHER" id="PTHR21716">
    <property type="entry name" value="TRANSMEMBRANE PROTEIN"/>
    <property type="match status" value="1"/>
</dbReference>
<evidence type="ECO:0000256" key="6">
    <source>
        <dbReference type="SAM" id="MobiDB-lite"/>
    </source>
</evidence>
<feature type="transmembrane region" description="Helical" evidence="7">
    <location>
        <begin position="218"/>
        <end position="239"/>
    </location>
</feature>
<dbReference type="Pfam" id="PF01594">
    <property type="entry name" value="AI-2E_transport"/>
    <property type="match status" value="1"/>
</dbReference>
<evidence type="ECO:0000256" key="3">
    <source>
        <dbReference type="ARBA" id="ARBA00022692"/>
    </source>
</evidence>
<evidence type="ECO:0000256" key="4">
    <source>
        <dbReference type="ARBA" id="ARBA00022989"/>
    </source>
</evidence>
<gene>
    <name evidence="8" type="ORF">NUTIK01_18430</name>
</gene>
<keyword evidence="3 7" id="KW-0812">Transmembrane</keyword>
<feature type="transmembrane region" description="Helical" evidence="7">
    <location>
        <begin position="269"/>
        <end position="291"/>
    </location>
</feature>
<dbReference type="EMBL" id="BTFW01000001">
    <property type="protein sequence ID" value="GMM61066.1"/>
    <property type="molecule type" value="Genomic_DNA"/>
</dbReference>
<feature type="region of interest" description="Disordered" evidence="6">
    <location>
        <begin position="351"/>
        <end position="379"/>
    </location>
</feature>
<keyword evidence="4 7" id="KW-1133">Transmembrane helix</keyword>
<name>A0ABQ6P8F0_9SPHN</name>
<feature type="compositionally biased region" description="Acidic residues" evidence="6">
    <location>
        <begin position="360"/>
        <end position="372"/>
    </location>
</feature>
<feature type="transmembrane region" description="Helical" evidence="7">
    <location>
        <begin position="311"/>
        <end position="334"/>
    </location>
</feature>
<comment type="subcellular location">
    <subcellularLocation>
        <location evidence="1">Membrane</location>
        <topology evidence="1">Multi-pass membrane protein</topology>
    </subcellularLocation>
</comment>
<proteinExistence type="inferred from homology"/>
<feature type="transmembrane region" description="Helical" evidence="7">
    <location>
        <begin position="34"/>
        <end position="63"/>
    </location>
</feature>
<dbReference type="Proteomes" id="UP001187221">
    <property type="component" value="Unassembled WGS sequence"/>
</dbReference>
<organism evidence="8 9">
    <name type="scientific">Novosphingobium pituita</name>
    <dbReference type="NCBI Taxonomy" id="3056842"/>
    <lineage>
        <taxon>Bacteria</taxon>
        <taxon>Pseudomonadati</taxon>
        <taxon>Pseudomonadota</taxon>
        <taxon>Alphaproteobacteria</taxon>
        <taxon>Sphingomonadales</taxon>
        <taxon>Sphingomonadaceae</taxon>
        <taxon>Novosphingobium</taxon>
    </lineage>
</organism>
<protein>
    <submittedName>
        <fullName evidence="8">AI-2E family transporter</fullName>
    </submittedName>
</protein>
<sequence length="379" mass="40081">MSDAASPKKPRTKAFVPGPTDIADNAVRLEARKAFIWLGIAGLIVLAVFLAQPLLVIFGGVVFASLIEGGQRLLGRVIPGPRVVRIALVLLGGVGFLVWLAAFAGSQITSQAAQFPHILAAQGQRALTWFQAHGVHVGPSDYSKIAEQVIGGVGPVTHALGGLFGGVTTFFLIVILGIYFALEPDIYRRGLAWMFPLDTRPHLKVTLQRMGKALRMLLFGRMIGMVTEGVATWILLAVYGVPMSALLGIMTGLLVFLPNIGAPLSGLMMVLVGFSGGTDMGIYCIIVYLVVQTVDGNVIVPMVAKKTADLAPALVLGAQLIFGVLFGILGLALADPIVAMIKIALERQAERNGSRAPRDEADEAFPGDELPDGEFPGPA</sequence>
<feature type="transmembrane region" description="Helical" evidence="7">
    <location>
        <begin position="245"/>
        <end position="262"/>
    </location>
</feature>
<evidence type="ECO:0000256" key="2">
    <source>
        <dbReference type="ARBA" id="ARBA00009773"/>
    </source>
</evidence>
<keyword evidence="5 7" id="KW-0472">Membrane</keyword>
<evidence type="ECO:0000256" key="7">
    <source>
        <dbReference type="SAM" id="Phobius"/>
    </source>
</evidence>
<comment type="caution">
    <text evidence="8">The sequence shown here is derived from an EMBL/GenBank/DDBJ whole genome shotgun (WGS) entry which is preliminary data.</text>
</comment>
<evidence type="ECO:0000256" key="1">
    <source>
        <dbReference type="ARBA" id="ARBA00004141"/>
    </source>
</evidence>
<dbReference type="PANTHER" id="PTHR21716:SF62">
    <property type="entry name" value="TRANSPORT PROTEIN YDBI-RELATED"/>
    <property type="match status" value="1"/>
</dbReference>
<reference evidence="8 9" key="1">
    <citation type="submission" date="2023-06" db="EMBL/GenBank/DDBJ databases">
        <title>Draft genome sequence of Novosphingobium sp. strain IK01.</title>
        <authorList>
            <person name="Hatamoto M."/>
            <person name="Ikarashi T."/>
            <person name="Yamaguchi T."/>
        </authorList>
    </citation>
    <scope>NUCLEOTIDE SEQUENCE [LARGE SCALE GENOMIC DNA]</scope>
    <source>
        <strain evidence="8 9">IK01</strain>
    </source>
</reference>
<dbReference type="InterPro" id="IPR002549">
    <property type="entry name" value="AI-2E-like"/>
</dbReference>
<evidence type="ECO:0000256" key="5">
    <source>
        <dbReference type="ARBA" id="ARBA00023136"/>
    </source>
</evidence>
<accession>A0ABQ6P8F0</accession>
<evidence type="ECO:0000313" key="9">
    <source>
        <dbReference type="Proteomes" id="UP001187221"/>
    </source>
</evidence>
<keyword evidence="9" id="KW-1185">Reference proteome</keyword>